<reference evidence="3 4" key="1">
    <citation type="submission" date="2022-10" db="EMBL/GenBank/DDBJ databases">
        <title>Erythrobacter sp. sf7 Genome sequencing.</title>
        <authorList>
            <person name="Park S."/>
        </authorList>
    </citation>
    <scope>NUCLEOTIDE SEQUENCE [LARGE SCALE GENOMIC DNA]</scope>
    <source>
        <strain evidence="4">sf7</strain>
    </source>
</reference>
<protein>
    <submittedName>
        <fullName evidence="3">BON domain-containing protein</fullName>
    </submittedName>
</protein>
<gene>
    <name evidence="3" type="ORF">OIK40_04905</name>
</gene>
<feature type="domain" description="BON" evidence="2">
    <location>
        <begin position="150"/>
        <end position="217"/>
    </location>
</feature>
<dbReference type="EMBL" id="JAQQXQ010000003">
    <property type="protein sequence ID" value="MDC8753981.1"/>
    <property type="molecule type" value="Genomic_DNA"/>
</dbReference>
<proteinExistence type="predicted"/>
<sequence length="217" mass="23685">MHKTDSELQRDVLDELAWEPSIDHADIGVSVIDGVVALNGYVKSYAEKTAAERAAMRVEGVRAIADQIKVRYPSDRKTADHEIAKRILDIFAYDVLIPEDRIKVAVERGWVSLTGEVEWRYQSDEAARAAGKVSGVTGVSNNIAISIKASIPDIRERIEDAFKRQAGLDAASVTIATSGHKVTLGGTVKAWHERQLAEQAAWAAPGVTQVEDRIVIG</sequence>
<keyword evidence="1" id="KW-0732">Signal</keyword>
<comment type="caution">
    <text evidence="3">The sequence shown here is derived from an EMBL/GenBank/DDBJ whole genome shotgun (WGS) entry which is preliminary data.</text>
</comment>
<dbReference type="Proteomes" id="UP001216558">
    <property type="component" value="Unassembled WGS sequence"/>
</dbReference>
<evidence type="ECO:0000256" key="1">
    <source>
        <dbReference type="ARBA" id="ARBA00022729"/>
    </source>
</evidence>
<dbReference type="Gene3D" id="3.30.1340.30">
    <property type="match status" value="3"/>
</dbReference>
<dbReference type="InterPro" id="IPR014004">
    <property type="entry name" value="Transpt-assoc_nodulatn_dom_bac"/>
</dbReference>
<dbReference type="PANTHER" id="PTHR34606">
    <property type="entry name" value="BON DOMAIN-CONTAINING PROTEIN"/>
    <property type="match status" value="1"/>
</dbReference>
<evidence type="ECO:0000313" key="3">
    <source>
        <dbReference type="EMBL" id="MDC8753981.1"/>
    </source>
</evidence>
<dbReference type="PANTHER" id="PTHR34606:SF4">
    <property type="entry name" value="OUTER MEMBRANE LIPOPROTEIN DOLP"/>
    <property type="match status" value="1"/>
</dbReference>
<dbReference type="InterPro" id="IPR051686">
    <property type="entry name" value="Lipoprotein_DolP"/>
</dbReference>
<dbReference type="SMART" id="SM00749">
    <property type="entry name" value="BON"/>
    <property type="match status" value="3"/>
</dbReference>
<evidence type="ECO:0000259" key="2">
    <source>
        <dbReference type="PROSITE" id="PS50914"/>
    </source>
</evidence>
<accession>A0ABT5JN90</accession>
<dbReference type="PROSITE" id="PS50914">
    <property type="entry name" value="BON"/>
    <property type="match status" value="3"/>
</dbReference>
<dbReference type="InterPro" id="IPR007055">
    <property type="entry name" value="BON_dom"/>
</dbReference>
<dbReference type="RefSeq" id="WP_273676698.1">
    <property type="nucleotide sequence ID" value="NZ_JAQQXQ010000003.1"/>
</dbReference>
<keyword evidence="4" id="KW-1185">Reference proteome</keyword>
<name>A0ABT5JN90_9SPHN</name>
<feature type="domain" description="BON" evidence="2">
    <location>
        <begin position="79"/>
        <end position="147"/>
    </location>
</feature>
<dbReference type="Pfam" id="PF04972">
    <property type="entry name" value="BON"/>
    <property type="match status" value="3"/>
</dbReference>
<feature type="domain" description="BON" evidence="2">
    <location>
        <begin position="4"/>
        <end position="72"/>
    </location>
</feature>
<evidence type="ECO:0000313" key="4">
    <source>
        <dbReference type="Proteomes" id="UP001216558"/>
    </source>
</evidence>
<organism evidence="3 4">
    <name type="scientific">Erythrobacter fulvus</name>
    <dbReference type="NCBI Taxonomy" id="2987523"/>
    <lineage>
        <taxon>Bacteria</taxon>
        <taxon>Pseudomonadati</taxon>
        <taxon>Pseudomonadota</taxon>
        <taxon>Alphaproteobacteria</taxon>
        <taxon>Sphingomonadales</taxon>
        <taxon>Erythrobacteraceae</taxon>
        <taxon>Erythrobacter/Porphyrobacter group</taxon>
        <taxon>Erythrobacter</taxon>
    </lineage>
</organism>